<feature type="signal peptide" evidence="2">
    <location>
        <begin position="1"/>
        <end position="22"/>
    </location>
</feature>
<proteinExistence type="predicted"/>
<keyword evidence="5" id="KW-1185">Reference proteome</keyword>
<dbReference type="SUPFAM" id="SSF48726">
    <property type="entry name" value="Immunoglobulin"/>
    <property type="match status" value="1"/>
</dbReference>
<dbReference type="InterPro" id="IPR050160">
    <property type="entry name" value="MHC/Immunoglobulin"/>
</dbReference>
<dbReference type="PANTHER" id="PTHR19944">
    <property type="entry name" value="MHC CLASS II-RELATED"/>
    <property type="match status" value="1"/>
</dbReference>
<feature type="chain" id="PRO_5030806746" description="Immunoglobulin C1-set domain-containing protein" evidence="2">
    <location>
        <begin position="23"/>
        <end position="91"/>
    </location>
</feature>
<keyword evidence="1" id="KW-0393">Immunoglobulin domain</keyword>
<dbReference type="AlphaFoldDB" id="A0A7N5JY37"/>
<dbReference type="Gene3D" id="2.60.40.10">
    <property type="entry name" value="Immunoglobulins"/>
    <property type="match status" value="1"/>
</dbReference>
<dbReference type="Ensembl" id="ENSAMET00000032548.1">
    <property type="protein sequence ID" value="ENSAMEP00000032226.1"/>
    <property type="gene ID" value="ENSAMEG00000026346.1"/>
</dbReference>
<dbReference type="InterPro" id="IPR003597">
    <property type="entry name" value="Ig_C1-set"/>
</dbReference>
<dbReference type="InterPro" id="IPR036179">
    <property type="entry name" value="Ig-like_dom_sf"/>
</dbReference>
<evidence type="ECO:0000256" key="1">
    <source>
        <dbReference type="ARBA" id="ARBA00023319"/>
    </source>
</evidence>
<accession>A0A7N5JY37</accession>
<dbReference type="Proteomes" id="UP000008912">
    <property type="component" value="Unassembled WGS sequence"/>
</dbReference>
<dbReference type="InParanoid" id="A0A7N5JY37"/>
<reference evidence="4" key="2">
    <citation type="submission" date="2025-08" db="UniProtKB">
        <authorList>
            <consortium name="Ensembl"/>
        </authorList>
    </citation>
    <scope>IDENTIFICATION</scope>
</reference>
<dbReference type="PANTHER" id="PTHR19944:SF62">
    <property type="entry name" value="BETA-2-MICROGLOBULIN"/>
    <property type="match status" value="1"/>
</dbReference>
<organism evidence="4 5">
    <name type="scientific">Ailuropoda melanoleuca</name>
    <name type="common">Giant panda</name>
    <dbReference type="NCBI Taxonomy" id="9646"/>
    <lineage>
        <taxon>Eukaryota</taxon>
        <taxon>Metazoa</taxon>
        <taxon>Chordata</taxon>
        <taxon>Craniata</taxon>
        <taxon>Vertebrata</taxon>
        <taxon>Euteleostomi</taxon>
        <taxon>Mammalia</taxon>
        <taxon>Eutheria</taxon>
        <taxon>Laurasiatheria</taxon>
        <taxon>Carnivora</taxon>
        <taxon>Caniformia</taxon>
        <taxon>Ursidae</taxon>
        <taxon>Ailuropoda</taxon>
    </lineage>
</organism>
<evidence type="ECO:0000259" key="3">
    <source>
        <dbReference type="Pfam" id="PF07654"/>
    </source>
</evidence>
<evidence type="ECO:0000313" key="4">
    <source>
        <dbReference type="Ensembl" id="ENSAMEP00000032226.1"/>
    </source>
</evidence>
<name>A0A7N5JY37_AILME</name>
<dbReference type="InterPro" id="IPR013783">
    <property type="entry name" value="Ig-like_fold"/>
</dbReference>
<protein>
    <recommendedName>
        <fullName evidence="3">Immunoglobulin C1-set domain-containing protein</fullName>
    </recommendedName>
</protein>
<dbReference type="GeneTree" id="ENSGT00980000202685"/>
<evidence type="ECO:0000256" key="2">
    <source>
        <dbReference type="SAM" id="SignalP"/>
    </source>
</evidence>
<feature type="domain" description="Immunoglobulin C1-set" evidence="3">
    <location>
        <begin position="29"/>
        <end position="75"/>
    </location>
</feature>
<keyword evidence="2" id="KW-0732">Signal</keyword>
<sequence length="91" mass="10335">MAAKELLLWCIALVWLSALTEAVEKAPVVQVYSRYPVENGKENTLHCFTEDFHPPKINVTLLKNNVKITDTKQVEHSALQVPIVVKWDASY</sequence>
<reference evidence="4" key="3">
    <citation type="submission" date="2025-09" db="UniProtKB">
        <authorList>
            <consortium name="Ensembl"/>
        </authorList>
    </citation>
    <scope>IDENTIFICATION</scope>
</reference>
<dbReference type="Pfam" id="PF07654">
    <property type="entry name" value="C1-set"/>
    <property type="match status" value="1"/>
</dbReference>
<reference evidence="4 5" key="1">
    <citation type="journal article" date="2010" name="Nature">
        <title>The sequence and de novo assembly of the giant panda genome.</title>
        <authorList>
            <person name="Li R."/>
            <person name="Fan W."/>
            <person name="Tian G."/>
            <person name="Zhu H."/>
            <person name="He L."/>
            <person name="Cai J."/>
            <person name="Huang Q."/>
            <person name="Cai Q."/>
            <person name="Li B."/>
            <person name="Bai Y."/>
            <person name="Zhang Z."/>
            <person name="Zhang Y."/>
            <person name="Wang W."/>
            <person name="Li J."/>
            <person name="Wei F."/>
            <person name="Li H."/>
            <person name="Jian M."/>
            <person name="Li J."/>
            <person name="Zhang Z."/>
            <person name="Nielsen R."/>
            <person name="Li D."/>
            <person name="Gu W."/>
            <person name="Yang Z."/>
            <person name="Xuan Z."/>
            <person name="Ryder O.A."/>
            <person name="Leung F.C."/>
            <person name="Zhou Y."/>
            <person name="Cao J."/>
            <person name="Sun X."/>
            <person name="Fu Y."/>
            <person name="Fang X."/>
            <person name="Guo X."/>
            <person name="Wang B."/>
            <person name="Hou R."/>
            <person name="Shen F."/>
            <person name="Mu B."/>
            <person name="Ni P."/>
            <person name="Lin R."/>
            <person name="Qian W."/>
            <person name="Wang G."/>
            <person name="Yu C."/>
            <person name="Nie W."/>
            <person name="Wang J."/>
            <person name="Wu Z."/>
            <person name="Liang H."/>
            <person name="Min J."/>
            <person name="Wu Q."/>
            <person name="Cheng S."/>
            <person name="Ruan J."/>
            <person name="Wang M."/>
            <person name="Shi Z."/>
            <person name="Wen M."/>
            <person name="Liu B."/>
            <person name="Ren X."/>
            <person name="Zheng H."/>
            <person name="Dong D."/>
            <person name="Cook K."/>
            <person name="Shan G."/>
            <person name="Zhang H."/>
            <person name="Kosiol C."/>
            <person name="Xie X."/>
            <person name="Lu Z."/>
            <person name="Zheng H."/>
            <person name="Li Y."/>
            <person name="Steiner C.C."/>
            <person name="Lam T.T."/>
            <person name="Lin S."/>
            <person name="Zhang Q."/>
            <person name="Li G."/>
            <person name="Tian J."/>
            <person name="Gong T."/>
            <person name="Liu H."/>
            <person name="Zhang D."/>
            <person name="Fang L."/>
            <person name="Ye C."/>
            <person name="Zhang J."/>
            <person name="Hu W."/>
            <person name="Xu A."/>
            <person name="Ren Y."/>
            <person name="Zhang G."/>
            <person name="Bruford M.W."/>
            <person name="Li Q."/>
            <person name="Ma L."/>
            <person name="Guo Y."/>
            <person name="An N."/>
            <person name="Hu Y."/>
            <person name="Zheng Y."/>
            <person name="Shi Y."/>
            <person name="Li Z."/>
            <person name="Liu Q."/>
            <person name="Chen Y."/>
            <person name="Zhao J."/>
            <person name="Qu N."/>
            <person name="Zhao S."/>
            <person name="Tian F."/>
            <person name="Wang X."/>
            <person name="Wang H."/>
            <person name="Xu L."/>
            <person name="Liu X."/>
            <person name="Vinar T."/>
            <person name="Wang Y."/>
            <person name="Lam T.W."/>
            <person name="Yiu S.M."/>
            <person name="Liu S."/>
            <person name="Zhang H."/>
            <person name="Li D."/>
            <person name="Huang Y."/>
            <person name="Wang X."/>
            <person name="Yang G."/>
            <person name="Jiang Z."/>
            <person name="Wang J."/>
            <person name="Qin N."/>
            <person name="Li L."/>
            <person name="Li J."/>
            <person name="Bolund L."/>
            <person name="Kristiansen K."/>
            <person name="Wong G.K."/>
            <person name="Olson M."/>
            <person name="Zhang X."/>
            <person name="Li S."/>
            <person name="Yang H."/>
            <person name="Wang J."/>
            <person name="Wang J."/>
        </authorList>
    </citation>
    <scope>NUCLEOTIDE SEQUENCE [LARGE SCALE GENOMIC DNA]</scope>
</reference>
<evidence type="ECO:0000313" key="5">
    <source>
        <dbReference type="Proteomes" id="UP000008912"/>
    </source>
</evidence>